<accession>C6HMI1</accession>
<dbReference type="AlphaFoldDB" id="C6HMI1"/>
<dbReference type="EMBL" id="GG692431">
    <property type="protein sequence ID" value="EER38428.1"/>
    <property type="molecule type" value="Genomic_DNA"/>
</dbReference>
<dbReference type="VEuPathDB" id="FungiDB:HCDG_07297"/>
<feature type="compositionally biased region" description="Basic residues" evidence="1">
    <location>
        <begin position="113"/>
        <end position="122"/>
    </location>
</feature>
<gene>
    <name evidence="2" type="ORF">HCDG_07297</name>
</gene>
<dbReference type="Proteomes" id="UP000002624">
    <property type="component" value="Unassembled WGS sequence"/>
</dbReference>
<protein>
    <submittedName>
        <fullName evidence="2">Uncharacterized protein</fullName>
    </submittedName>
</protein>
<dbReference type="OMA" id="NAGAHNY"/>
<reference evidence="3" key="1">
    <citation type="submission" date="2009-05" db="EMBL/GenBank/DDBJ databases">
        <title>The genome sequence of Ajellomyces capsulatus strain H143.</title>
        <authorList>
            <person name="Champion M."/>
            <person name="Cuomo C.A."/>
            <person name="Ma L.-J."/>
            <person name="Henn M.R."/>
            <person name="Sil A."/>
            <person name="Goldman B."/>
            <person name="Young S.K."/>
            <person name="Kodira C.D."/>
            <person name="Zeng Q."/>
            <person name="Koehrsen M."/>
            <person name="Alvarado L."/>
            <person name="Berlin A.M."/>
            <person name="Borenstein D."/>
            <person name="Chen Z."/>
            <person name="Engels R."/>
            <person name="Freedman E."/>
            <person name="Gellesch M."/>
            <person name="Goldberg J."/>
            <person name="Griggs A."/>
            <person name="Gujja S."/>
            <person name="Heiman D.I."/>
            <person name="Hepburn T.A."/>
            <person name="Howarth C."/>
            <person name="Jen D."/>
            <person name="Larson L."/>
            <person name="Lewis B."/>
            <person name="Mehta T."/>
            <person name="Park D."/>
            <person name="Pearson M."/>
            <person name="Roberts A."/>
            <person name="Saif S."/>
            <person name="Shea T.D."/>
            <person name="Shenoy N."/>
            <person name="Sisk P."/>
            <person name="Stolte C."/>
            <person name="Sykes S."/>
            <person name="Walk T."/>
            <person name="White J."/>
            <person name="Yandava C."/>
            <person name="Klein B."/>
            <person name="McEwen J.G."/>
            <person name="Puccia R."/>
            <person name="Goldman G.H."/>
            <person name="Felipe M.S."/>
            <person name="Nino-Vega G."/>
            <person name="San-Blas G."/>
            <person name="Taylor J.W."/>
            <person name="Mendoza L."/>
            <person name="Galagan J.E."/>
            <person name="Nusbaum C."/>
            <person name="Birren B.W."/>
        </authorList>
    </citation>
    <scope>NUCLEOTIDE SEQUENCE [LARGE SCALE GENOMIC DNA]</scope>
    <source>
        <strain evidence="3">H143</strain>
    </source>
</reference>
<dbReference type="HOGENOM" id="CLU_1948207_0_0_1"/>
<evidence type="ECO:0000313" key="3">
    <source>
        <dbReference type="Proteomes" id="UP000002624"/>
    </source>
</evidence>
<proteinExistence type="predicted"/>
<organism evidence="2 3">
    <name type="scientific">Ajellomyces capsulatus (strain H143)</name>
    <name type="common">Darling's disease fungus</name>
    <name type="synonym">Histoplasma capsulatum</name>
    <dbReference type="NCBI Taxonomy" id="544712"/>
    <lineage>
        <taxon>Eukaryota</taxon>
        <taxon>Fungi</taxon>
        <taxon>Dikarya</taxon>
        <taxon>Ascomycota</taxon>
        <taxon>Pezizomycotina</taxon>
        <taxon>Eurotiomycetes</taxon>
        <taxon>Eurotiomycetidae</taxon>
        <taxon>Onygenales</taxon>
        <taxon>Ajellomycetaceae</taxon>
        <taxon>Histoplasma</taxon>
    </lineage>
</organism>
<sequence length="129" mass="14696">MSSMHEIRSNAGAHNYVYEYYNSEGKIKEKVDIKVTPAASHTLTSEGQNKRAEPLQITVGDDDDGGGDDDDDDDNADVVVERQEEKKENNNEQKVLNKILEYGIVKWKNGQGSKRKERRKKVKTWDKAQ</sequence>
<evidence type="ECO:0000313" key="2">
    <source>
        <dbReference type="EMBL" id="EER38428.1"/>
    </source>
</evidence>
<feature type="region of interest" description="Disordered" evidence="1">
    <location>
        <begin position="110"/>
        <end position="129"/>
    </location>
</feature>
<feature type="region of interest" description="Disordered" evidence="1">
    <location>
        <begin position="39"/>
        <end position="76"/>
    </location>
</feature>
<feature type="compositionally biased region" description="Acidic residues" evidence="1">
    <location>
        <begin position="60"/>
        <end position="76"/>
    </location>
</feature>
<name>C6HMI1_AJECH</name>
<evidence type="ECO:0000256" key="1">
    <source>
        <dbReference type="SAM" id="MobiDB-lite"/>
    </source>
</evidence>